<comment type="caution">
    <text evidence="4">The sequence shown here is derived from an EMBL/GenBank/DDBJ whole genome shotgun (WGS) entry which is preliminary data.</text>
</comment>
<protein>
    <submittedName>
        <fullName evidence="4">Cobaltochelatase subunit CobN</fullName>
    </submittedName>
</protein>
<dbReference type="InterPro" id="IPR003672">
    <property type="entry name" value="CobN/Mg_chltase"/>
</dbReference>
<keyword evidence="2" id="KW-0812">Transmembrane</keyword>
<dbReference type="Proteomes" id="UP000018766">
    <property type="component" value="Unassembled WGS sequence"/>
</dbReference>
<name>V8G915_9BURK</name>
<keyword evidence="2" id="KW-1133">Transmembrane helix</keyword>
<feature type="domain" description="CobN/magnesium chelatase" evidence="3">
    <location>
        <begin position="131"/>
        <end position="1180"/>
    </location>
</feature>
<evidence type="ECO:0000313" key="4">
    <source>
        <dbReference type="EMBL" id="ETD72192.1"/>
    </source>
</evidence>
<gene>
    <name evidence="4" type="ORF">V757_05720</name>
</gene>
<reference evidence="4 5" key="1">
    <citation type="submission" date="2013-11" db="EMBL/GenBank/DDBJ databases">
        <title>Genomic analysis of Pelistega sp. HM-7.</title>
        <authorList>
            <person name="Kumbhare S.V."/>
            <person name="Shetty S.A."/>
            <person name="Sharma O."/>
            <person name="Dhotre D.P."/>
        </authorList>
    </citation>
    <scope>NUCLEOTIDE SEQUENCE [LARGE SCALE GENOMIC DNA]</scope>
    <source>
        <strain evidence="4 5">HM-7</strain>
    </source>
</reference>
<feature type="region of interest" description="Disordered" evidence="1">
    <location>
        <begin position="1222"/>
        <end position="1241"/>
    </location>
</feature>
<evidence type="ECO:0000256" key="1">
    <source>
        <dbReference type="SAM" id="MobiDB-lite"/>
    </source>
</evidence>
<accession>V8G915</accession>
<evidence type="ECO:0000259" key="3">
    <source>
        <dbReference type="Pfam" id="PF02514"/>
    </source>
</evidence>
<dbReference type="Pfam" id="PF02514">
    <property type="entry name" value="CobN-Mg_chel"/>
    <property type="match status" value="1"/>
</dbReference>
<dbReference type="PATRIC" id="fig|1414851.3.peg.1160"/>
<feature type="compositionally biased region" description="Polar residues" evidence="1">
    <location>
        <begin position="1225"/>
        <end position="1241"/>
    </location>
</feature>
<dbReference type="NCBIfam" id="NF004644">
    <property type="entry name" value="PRK05989.2-2"/>
    <property type="match status" value="1"/>
</dbReference>
<keyword evidence="5" id="KW-1185">Reference proteome</keyword>
<sequence length="1291" mass="146457">MQIPRLLLGIFSVFFLCWHTLTQGQTLPTVHMLHTTFVSEEKYMHLSKIAQQQGIKLVSQQLGQKNSSLNVPIDNNDVLIFDTPRPNDRAQFKSVWEKIRTEQNNPYLMIGGGRPESSLDTSIVKVLTALYQSGGERNYQRFFQLLKLTLLNQEIDNDLLVMPERVPDSAFYHPDAPQLFYSIQEYLRWYESYQKQQHLTVTGKVGFLTHSSVIGDMLTQNIDELVARSEAHHMMPIVFWSNGKRSLVEIVGKNNVDVLVNMTHLQNGEQLKKDFQVMNIPVIQTLKFREGSLAQWANAASGVNANTTALFLSIPESWGLSDPIVLSATSQGKERLIPTQAHALITKLKNLLVLKHLKNADKKIAIMFWNHPEGDKNIGASNLNVPTSIVSITQALKNHAYYVEGNLSEENVIKTAQRLLSAIYKPTLLDELRQQGLVALYPVDKYEQWLNQLPSYRKNELLHNGRLADHPAIREVEGKRYFLIPRWQIGNITVLPQLARHLHNNKQHYHDTHSIPDHWYMAAFLYLQENEHTLINLGTHGTQEWLPGKDRGLAAEDYSWLTAGGLPIFYPYIQDNVGEAIQAKRRGRAITISHQTPPFSPAGLYEELRDIHELIHQYEQADDGMTKEQLKQNIITLSINSKLSNDMQWQEKDMQAKFADYLAQLHDHLHEMANVATPLGLHTFGKEADKSHLITMVMQQLGESFYNALNLNYEERLFDNVDKLTQHPAYLAVEKMINGESVAPELAPFTATAQENYQRLQNTHELESLLSALSGEFVPAGNGGDPIRQPDIESGKNLYAFEATKIPTKAAYESAEQAFAQLVNSYRDAHQQAYPKKLAFSLWSSEAIRHMGITESQILYALGLRPVWNPAGKLIALEIIPTQELNRPRIDVVVQVTGVYRDQFDSYIRLLDEAIQKLSLLDEQNNLVADNTKSIASELIKKGLPEKEALLMAGRRLFGNSPGEYGTGVPHLAMHSTEWDDDSALAQQFLKSLQYSFGKDHWGQSAGSENLFAEQLKGTDMAVMARSSNVHGVLSTDHPFEFLGGLSSAIKHLDGKAPQLMISDLRQQQPKTKGLEQFLSDEMRVRYLNPQWIKSMQAEGYAGTVAIVNVNNNLFGWQVMDERSVRDDQWQAMMDVYIQDKYQLDMNKWFEQHNPTAQAQMIEKMIEAIRKGYWQASKETQQALVERWHDLENNHGVTIGAPKTKAFIEQIAKGVGFNEGAIPEVTQTSPNSSSEVVPQTSSEQVHGQVLQEVVTPKQQQSKWVLWGMLLMIAAGMATQWFKQKRYQQLVK</sequence>
<dbReference type="PANTHER" id="PTHR44119">
    <property type="entry name" value="MAGNESIUM-CHELATASE SUBUNIT CHLH, CHLOROPLASTIC"/>
    <property type="match status" value="1"/>
</dbReference>
<keyword evidence="2" id="KW-0472">Membrane</keyword>
<dbReference type="RefSeq" id="WP_023950643.1">
    <property type="nucleotide sequence ID" value="NZ_AYSV01000073.1"/>
</dbReference>
<feature type="transmembrane region" description="Helical" evidence="2">
    <location>
        <begin position="1263"/>
        <end position="1281"/>
    </location>
</feature>
<proteinExistence type="predicted"/>
<organism evidence="4 5">
    <name type="scientific">Pelistega indica</name>
    <dbReference type="NCBI Taxonomy" id="1414851"/>
    <lineage>
        <taxon>Bacteria</taxon>
        <taxon>Pseudomonadati</taxon>
        <taxon>Pseudomonadota</taxon>
        <taxon>Betaproteobacteria</taxon>
        <taxon>Burkholderiales</taxon>
        <taxon>Alcaligenaceae</taxon>
        <taxon>Pelistega</taxon>
    </lineage>
</organism>
<dbReference type="EMBL" id="AYSV01000073">
    <property type="protein sequence ID" value="ETD72192.1"/>
    <property type="molecule type" value="Genomic_DNA"/>
</dbReference>
<dbReference type="CDD" id="cd10150">
    <property type="entry name" value="CobN_like"/>
    <property type="match status" value="1"/>
</dbReference>
<evidence type="ECO:0000256" key="2">
    <source>
        <dbReference type="SAM" id="Phobius"/>
    </source>
</evidence>
<evidence type="ECO:0000313" key="5">
    <source>
        <dbReference type="Proteomes" id="UP000018766"/>
    </source>
</evidence>
<dbReference type="PANTHER" id="PTHR44119:SF4">
    <property type="entry name" value="AEROBIC COBALTOCHELATASE SUBUNIT COBN"/>
    <property type="match status" value="1"/>
</dbReference>